<feature type="chain" id="PRO_5030707439" description="DUF1275 domain-containing protein" evidence="3">
    <location>
        <begin position="24"/>
        <end position="334"/>
    </location>
</feature>
<feature type="transmembrane region" description="Helical" evidence="2">
    <location>
        <begin position="185"/>
        <end position="205"/>
    </location>
</feature>
<evidence type="ECO:0008006" key="5">
    <source>
        <dbReference type="Google" id="ProtNLM"/>
    </source>
</evidence>
<dbReference type="Pfam" id="PF06912">
    <property type="entry name" value="DUF1275"/>
    <property type="match status" value="1"/>
</dbReference>
<sequence length="334" mass="37056">MFFRTSFLLLIGGFVGNFITTTAHPTAPNNVAPHYHDQPPSPSRSTTGRALLSLQKKKNRPQFLPRDVQRGGALTSLSHRNNEARLTQKKSLPPKARQIFILSLSALAAIADVLCYYRFEAFAAMMTGNTINLSISIGERRYRDAAWRGSLIFSYSMGLIFFRYLDVRCRDRWTYQGKGRGSASTASAIAPIILTLFGLHDLLALGKGPDFRNHVPLIAVGFGILNAASTEIGLAPSCFMTGHITKVATGLADSFLRPAKKRRGMRLSIKVLTIFVGTIITSVLIKENINLFEMLVVVPDKVQFWLRRFPFTTLGICYALLFGIISFCFDDVEA</sequence>
<keyword evidence="3" id="KW-0732">Signal</keyword>
<dbReference type="InterPro" id="IPR010699">
    <property type="entry name" value="DUF1275"/>
</dbReference>
<evidence type="ECO:0000256" key="3">
    <source>
        <dbReference type="SAM" id="SignalP"/>
    </source>
</evidence>
<feature type="region of interest" description="Disordered" evidence="1">
    <location>
        <begin position="29"/>
        <end position="48"/>
    </location>
</feature>
<name>A0A7S2UGV1_9STRA</name>
<feature type="transmembrane region" description="Helical" evidence="2">
    <location>
        <begin position="99"/>
        <end position="117"/>
    </location>
</feature>
<dbReference type="AlphaFoldDB" id="A0A7S2UGV1"/>
<keyword evidence="2" id="KW-1133">Transmembrane helix</keyword>
<reference evidence="4" key="1">
    <citation type="submission" date="2021-01" db="EMBL/GenBank/DDBJ databases">
        <authorList>
            <person name="Corre E."/>
            <person name="Pelletier E."/>
            <person name="Niang G."/>
            <person name="Scheremetjew M."/>
            <person name="Finn R."/>
            <person name="Kale V."/>
            <person name="Holt S."/>
            <person name="Cochrane G."/>
            <person name="Meng A."/>
            <person name="Brown T."/>
            <person name="Cohen L."/>
        </authorList>
    </citation>
    <scope>NUCLEOTIDE SEQUENCE</scope>
    <source>
        <strain evidence="4">CCMP2084</strain>
    </source>
</reference>
<accession>A0A7S2UGV1</accession>
<evidence type="ECO:0000256" key="2">
    <source>
        <dbReference type="SAM" id="Phobius"/>
    </source>
</evidence>
<dbReference type="PANTHER" id="PTHR37314:SF4">
    <property type="entry name" value="UPF0700 TRANSMEMBRANE PROTEIN YOAK"/>
    <property type="match status" value="1"/>
</dbReference>
<feature type="transmembrane region" description="Helical" evidence="2">
    <location>
        <begin position="145"/>
        <end position="165"/>
    </location>
</feature>
<organism evidence="4">
    <name type="scientific">Attheya septentrionalis</name>
    <dbReference type="NCBI Taxonomy" id="420275"/>
    <lineage>
        <taxon>Eukaryota</taxon>
        <taxon>Sar</taxon>
        <taxon>Stramenopiles</taxon>
        <taxon>Ochrophyta</taxon>
        <taxon>Bacillariophyta</taxon>
        <taxon>Coscinodiscophyceae</taxon>
        <taxon>Chaetocerotophycidae</taxon>
        <taxon>Chaetocerotales</taxon>
        <taxon>Attheyaceae</taxon>
        <taxon>Attheya</taxon>
    </lineage>
</organism>
<evidence type="ECO:0000313" key="4">
    <source>
        <dbReference type="EMBL" id="CAD9819363.1"/>
    </source>
</evidence>
<evidence type="ECO:0000256" key="1">
    <source>
        <dbReference type="SAM" id="MobiDB-lite"/>
    </source>
</evidence>
<feature type="signal peptide" evidence="3">
    <location>
        <begin position="1"/>
        <end position="23"/>
    </location>
</feature>
<dbReference type="PANTHER" id="PTHR37314">
    <property type="entry name" value="SLR0142 PROTEIN"/>
    <property type="match status" value="1"/>
</dbReference>
<feature type="transmembrane region" description="Helical" evidence="2">
    <location>
        <begin position="305"/>
        <end position="329"/>
    </location>
</feature>
<keyword evidence="2" id="KW-0472">Membrane</keyword>
<dbReference type="EMBL" id="HBHQ01016766">
    <property type="protein sequence ID" value="CAD9819363.1"/>
    <property type="molecule type" value="Transcribed_RNA"/>
</dbReference>
<protein>
    <recommendedName>
        <fullName evidence="5">DUF1275 domain-containing protein</fullName>
    </recommendedName>
</protein>
<feature type="transmembrane region" description="Helical" evidence="2">
    <location>
        <begin position="267"/>
        <end position="285"/>
    </location>
</feature>
<keyword evidence="2" id="KW-0812">Transmembrane</keyword>
<proteinExistence type="predicted"/>
<gene>
    <name evidence="4" type="ORF">ASEP1449_LOCUS11196</name>
</gene>